<dbReference type="SMART" id="SM01126">
    <property type="entry name" value="DDE_Tnp_IS1595"/>
    <property type="match status" value="1"/>
</dbReference>
<accession>A0A5P2FXY7</accession>
<dbReference type="InterPro" id="IPR053164">
    <property type="entry name" value="IS1016-like_transposase"/>
</dbReference>
<dbReference type="InterPro" id="IPR024445">
    <property type="entry name" value="Tnp_ISXO2-like"/>
</dbReference>
<dbReference type="AlphaFoldDB" id="A0A5P2FXY7"/>
<keyword evidence="3" id="KW-1185">Reference proteome</keyword>
<dbReference type="InterPro" id="IPR024442">
    <property type="entry name" value="Transposase_Zn_ribbon"/>
</dbReference>
<organism evidence="2 3">
    <name type="scientific">Rhizosphaericola mali</name>
    <dbReference type="NCBI Taxonomy" id="2545455"/>
    <lineage>
        <taxon>Bacteria</taxon>
        <taxon>Pseudomonadati</taxon>
        <taxon>Bacteroidota</taxon>
        <taxon>Chitinophagia</taxon>
        <taxon>Chitinophagales</taxon>
        <taxon>Chitinophagaceae</taxon>
        <taxon>Rhizosphaericola</taxon>
    </lineage>
</organism>
<evidence type="ECO:0000313" key="2">
    <source>
        <dbReference type="EMBL" id="QES88404.1"/>
    </source>
</evidence>
<dbReference type="EMBL" id="CP044016">
    <property type="protein sequence ID" value="QES88404.1"/>
    <property type="molecule type" value="Genomic_DNA"/>
</dbReference>
<dbReference type="Proteomes" id="UP000292424">
    <property type="component" value="Chromosome"/>
</dbReference>
<evidence type="ECO:0000259" key="1">
    <source>
        <dbReference type="SMART" id="SM01126"/>
    </source>
</evidence>
<evidence type="ECO:0000313" key="3">
    <source>
        <dbReference type="Proteomes" id="UP000292424"/>
    </source>
</evidence>
<dbReference type="OrthoDB" id="9783459at2"/>
<dbReference type="KEGG" id="arac:E0W69_006940"/>
<gene>
    <name evidence="2" type="ORF">E0W69_006940</name>
</gene>
<sequence length="291" mass="33950">MSKYTISNFMKDYPNEDACLDKVFSLRYEGCVCPKCNQVGTYKRTKHRRSYQCSKCGNQLYPTKDTIFEKTTTPLTYWFYAIYLYSTSKNGVSAKELERALDVCYKTALRMSHQIKKLMQDNSFDLLEGTIECDETFVGGKNKNRHKDKKVEKCQGRSFKDKTPVLGILERGGRVKCFVVDNTRKESIQPLINSNVKKNSTVFTDEWHGYNGLSSRYNHLFVDHGRGQYVDGNIYTNTLEGFWSHVKRTINGSYIHVSKKHLQKYIDEVSFRYMHKLYQGNLFNEILNRIA</sequence>
<dbReference type="NCBIfam" id="NF033547">
    <property type="entry name" value="transpos_IS1595"/>
    <property type="match status" value="1"/>
</dbReference>
<dbReference type="Pfam" id="PF12762">
    <property type="entry name" value="DDE_Tnp_IS1595"/>
    <property type="match status" value="1"/>
</dbReference>
<dbReference type="RefSeq" id="WP_131329292.1">
    <property type="nucleotide sequence ID" value="NZ_CP044016.1"/>
</dbReference>
<name>A0A5P2FXY7_9BACT</name>
<feature type="domain" description="ISXO2-like transposase" evidence="1">
    <location>
        <begin position="126"/>
        <end position="274"/>
    </location>
</feature>
<protein>
    <submittedName>
        <fullName evidence="2">IS1595 family transposase</fullName>
    </submittedName>
</protein>
<dbReference type="PANTHER" id="PTHR47163">
    <property type="entry name" value="DDE_TNP_IS1595 DOMAIN-CONTAINING PROTEIN"/>
    <property type="match status" value="1"/>
</dbReference>
<proteinExistence type="predicted"/>
<dbReference type="Pfam" id="PF12760">
    <property type="entry name" value="Zn_ribbon_IS1595"/>
    <property type="match status" value="1"/>
</dbReference>
<dbReference type="PANTHER" id="PTHR47163:SF2">
    <property type="entry name" value="SI:DKEY-17M8.2"/>
    <property type="match status" value="1"/>
</dbReference>
<reference evidence="2 3" key="1">
    <citation type="submission" date="2019-09" db="EMBL/GenBank/DDBJ databases">
        <title>Complete genome sequence of Arachidicoccus sp. B3-10 isolated from apple orchard soil.</title>
        <authorList>
            <person name="Kim H.S."/>
            <person name="Han K.-I."/>
            <person name="Suh M.K."/>
            <person name="Lee K.C."/>
            <person name="Eom M.K."/>
            <person name="Kim J.-S."/>
            <person name="Kang S.W."/>
            <person name="Sin Y."/>
            <person name="Lee J.-S."/>
        </authorList>
    </citation>
    <scope>NUCLEOTIDE SEQUENCE [LARGE SCALE GENOMIC DNA]</scope>
    <source>
        <strain evidence="2 3">B3-10</strain>
    </source>
</reference>